<keyword evidence="13" id="KW-1185">Reference proteome</keyword>
<feature type="compositionally biased region" description="Low complexity" evidence="9">
    <location>
        <begin position="406"/>
        <end position="420"/>
    </location>
</feature>
<dbReference type="Proteomes" id="UP000722165">
    <property type="component" value="Unassembled WGS sequence"/>
</dbReference>
<keyword evidence="3" id="KW-1003">Cell membrane</keyword>
<evidence type="ECO:0000256" key="1">
    <source>
        <dbReference type="ARBA" id="ARBA00005417"/>
    </source>
</evidence>
<evidence type="ECO:0000259" key="10">
    <source>
        <dbReference type="PROSITE" id="PS50893"/>
    </source>
</evidence>
<organism evidence="12 13">
    <name type="scientific">Advenella alkanexedens</name>
    <dbReference type="NCBI Taxonomy" id="1481665"/>
    <lineage>
        <taxon>Bacteria</taxon>
        <taxon>Pseudomonadati</taxon>
        <taxon>Pseudomonadota</taxon>
        <taxon>Betaproteobacteria</taxon>
        <taxon>Burkholderiales</taxon>
        <taxon>Alcaligenaceae</taxon>
    </lineage>
</organism>
<dbReference type="InterPro" id="IPR003439">
    <property type="entry name" value="ABC_transporter-like_ATP-bd"/>
</dbReference>
<dbReference type="CDD" id="cd03294">
    <property type="entry name" value="ABC_Pro_Gly_Betaine"/>
    <property type="match status" value="1"/>
</dbReference>
<keyword evidence="7" id="KW-0129">CBS domain</keyword>
<dbReference type="RefSeq" id="WP_217734797.1">
    <property type="nucleotide sequence ID" value="NZ_JAHSPR010000003.1"/>
</dbReference>
<dbReference type="InterPro" id="IPR003593">
    <property type="entry name" value="AAA+_ATPase"/>
</dbReference>
<comment type="caution">
    <text evidence="12">The sequence shown here is derived from an EMBL/GenBank/DDBJ whole genome shotgun (WGS) entry which is preliminary data.</text>
</comment>
<comment type="catalytic activity">
    <reaction evidence="8">
        <text>a quaternary ammonium(out) + ATP + H2O = a quaternary ammonium(in) + ADP + phosphate + H(+)</text>
        <dbReference type="Rhea" id="RHEA:11036"/>
        <dbReference type="ChEBI" id="CHEBI:15377"/>
        <dbReference type="ChEBI" id="CHEBI:15378"/>
        <dbReference type="ChEBI" id="CHEBI:30616"/>
        <dbReference type="ChEBI" id="CHEBI:35267"/>
        <dbReference type="ChEBI" id="CHEBI:43474"/>
        <dbReference type="ChEBI" id="CHEBI:456216"/>
    </reaction>
</comment>
<comment type="subcellular location">
    <subcellularLocation>
        <location evidence="8">Cell inner membrane</location>
        <topology evidence="8">Peripheral membrane protein</topology>
    </subcellularLocation>
</comment>
<dbReference type="InterPro" id="IPR051921">
    <property type="entry name" value="ABC_osmolyte_uptake_ATP-bind"/>
</dbReference>
<evidence type="ECO:0000313" key="13">
    <source>
        <dbReference type="Proteomes" id="UP000722165"/>
    </source>
</evidence>
<evidence type="ECO:0000256" key="3">
    <source>
        <dbReference type="ARBA" id="ARBA00022475"/>
    </source>
</evidence>
<protein>
    <recommendedName>
        <fullName evidence="8">Quaternary amine transport ATP-binding protein</fullName>
        <ecNumber evidence="8">7.6.2.9</ecNumber>
    </recommendedName>
</protein>
<evidence type="ECO:0000259" key="11">
    <source>
        <dbReference type="PROSITE" id="PS51371"/>
    </source>
</evidence>
<evidence type="ECO:0000256" key="8">
    <source>
        <dbReference type="RuleBase" id="RU369116"/>
    </source>
</evidence>
<proteinExistence type="inferred from homology"/>
<feature type="domain" description="CBS" evidence="11">
    <location>
        <begin position="338"/>
        <end position="395"/>
    </location>
</feature>
<keyword evidence="8" id="KW-0472">Membrane</keyword>
<feature type="region of interest" description="Disordered" evidence="9">
    <location>
        <begin position="390"/>
        <end position="430"/>
    </location>
</feature>
<dbReference type="GO" id="GO:0005524">
    <property type="term" value="F:ATP binding"/>
    <property type="evidence" value="ECO:0007669"/>
    <property type="project" value="UniProtKB-KW"/>
</dbReference>
<dbReference type="PROSITE" id="PS00211">
    <property type="entry name" value="ABC_TRANSPORTER_1"/>
    <property type="match status" value="1"/>
</dbReference>
<comment type="subunit">
    <text evidence="8">The complex is probably composed of two ATP-binding proteins, two transmembrane proteins and a solute-binding protein.</text>
</comment>
<keyword evidence="5 8" id="KW-0067">ATP-binding</keyword>
<dbReference type="EMBL" id="JAHSPR010000003">
    <property type="protein sequence ID" value="MBV4396698.1"/>
    <property type="molecule type" value="Genomic_DNA"/>
</dbReference>
<feature type="compositionally biased region" description="Basic and acidic residues" evidence="9">
    <location>
        <begin position="421"/>
        <end position="430"/>
    </location>
</feature>
<evidence type="ECO:0000256" key="7">
    <source>
        <dbReference type="PROSITE-ProRule" id="PRU00703"/>
    </source>
</evidence>
<keyword evidence="2 8" id="KW-0813">Transport</keyword>
<dbReference type="Pfam" id="PF00005">
    <property type="entry name" value="ABC_tran"/>
    <property type="match status" value="1"/>
</dbReference>
<dbReference type="PANTHER" id="PTHR43869:SF1">
    <property type="entry name" value="GLYCINE BETAINE_PROLINE BETAINE TRANSPORT SYSTEM ATP-BINDING PROTEIN PROV"/>
    <property type="match status" value="1"/>
</dbReference>
<dbReference type="EC" id="7.6.2.9" evidence="8"/>
<feature type="domain" description="ABC transporter" evidence="10">
    <location>
        <begin position="28"/>
        <end position="264"/>
    </location>
</feature>
<dbReference type="SMART" id="SM00382">
    <property type="entry name" value="AAA"/>
    <property type="match status" value="1"/>
</dbReference>
<evidence type="ECO:0000313" key="12">
    <source>
        <dbReference type="EMBL" id="MBV4396698.1"/>
    </source>
</evidence>
<feature type="compositionally biased region" description="Polar residues" evidence="9">
    <location>
        <begin position="390"/>
        <end position="405"/>
    </location>
</feature>
<dbReference type="InterPro" id="IPR017871">
    <property type="entry name" value="ABC_transporter-like_CS"/>
</dbReference>
<comment type="similarity">
    <text evidence="1 8">Belongs to the ABC transporter superfamily.</text>
</comment>
<reference evidence="12 13" key="1">
    <citation type="submission" date="2021-06" db="EMBL/GenBank/DDBJ databases">
        <authorList>
            <person name="Lu T."/>
            <person name="Wang Q."/>
            <person name="Han X."/>
        </authorList>
    </citation>
    <scope>NUCLEOTIDE SEQUENCE [LARGE SCALE GENOMIC DNA]</scope>
    <source>
        <strain evidence="12 13">LAM0050</strain>
    </source>
</reference>
<dbReference type="NCBIfam" id="TIGR01186">
    <property type="entry name" value="proV"/>
    <property type="match status" value="1"/>
</dbReference>
<evidence type="ECO:0000256" key="2">
    <source>
        <dbReference type="ARBA" id="ARBA00022448"/>
    </source>
</evidence>
<dbReference type="PANTHER" id="PTHR43869">
    <property type="entry name" value="GLYCINE BETAINE/PROLINE BETAINE TRANSPORT SYSTEM ATP-BINDING PROTEIN PROV"/>
    <property type="match status" value="1"/>
</dbReference>
<name>A0ABS6NM48_9BURK</name>
<dbReference type="InterPro" id="IPR000644">
    <property type="entry name" value="CBS_dom"/>
</dbReference>
<keyword evidence="8" id="KW-0997">Cell inner membrane</keyword>
<dbReference type="PROSITE" id="PS50893">
    <property type="entry name" value="ABC_TRANSPORTER_2"/>
    <property type="match status" value="1"/>
</dbReference>
<dbReference type="PROSITE" id="PS51371">
    <property type="entry name" value="CBS"/>
    <property type="match status" value="1"/>
</dbReference>
<dbReference type="Pfam" id="PF00571">
    <property type="entry name" value="CBS"/>
    <property type="match status" value="1"/>
</dbReference>
<evidence type="ECO:0000256" key="4">
    <source>
        <dbReference type="ARBA" id="ARBA00022741"/>
    </source>
</evidence>
<gene>
    <name evidence="12" type="ORF">KU392_05410</name>
</gene>
<evidence type="ECO:0000256" key="9">
    <source>
        <dbReference type="SAM" id="MobiDB-lite"/>
    </source>
</evidence>
<evidence type="ECO:0000256" key="6">
    <source>
        <dbReference type="ARBA" id="ARBA00022970"/>
    </source>
</evidence>
<keyword evidence="6" id="KW-0029">Amino-acid transport</keyword>
<dbReference type="CDD" id="cd02205">
    <property type="entry name" value="CBS_pair_SF"/>
    <property type="match status" value="1"/>
</dbReference>
<accession>A0ABS6NM48</accession>
<evidence type="ECO:0000256" key="5">
    <source>
        <dbReference type="ARBA" id="ARBA00022840"/>
    </source>
</evidence>
<dbReference type="InterPro" id="IPR005892">
    <property type="entry name" value="Gly-betaine_transp_ATP-bd"/>
</dbReference>
<sequence length="430" mass="47720">MSKIEVRNIYKIFGKQPEKWLDAVKRGMSKEELLTQSQHTLGLKDISLNIEEGSIYVIMGLSGSGKSTLIRHFNRLIEPTAGQILVDGTDVMKLGKKELEKFRQKTMSMVFQRFGLLPHKTTLENAAYGLIIQGVDKDKAQETARYWLEQVGLAGFENQYPSQLSGGMQQRVGLARALATDAEILLMDEAFSALDPLIRREMQNQLLELQSRLNKTIVFITHDLDEALRLGNRIAILKDGELIQEGTPEDILLSPNNEYVEAFLQDVNRSKILNAGHAVNQTRLTLSMRTRPTLALERMKQYDYQFAPVLDGNLIAGILHFSDAEQAVRSGLRDISSLVKDIISVPASTGLDAVLTHMLQSDQPLAVTDENDEFIGMMSRTKVVELVTTDNANTENGNDAGSTPENPDSNSDTDGTSDTNSHADDQDKSA</sequence>
<keyword evidence="4 8" id="KW-0547">Nucleotide-binding</keyword>